<evidence type="ECO:0000313" key="7">
    <source>
        <dbReference type="EMBL" id="SJS83391.1"/>
    </source>
</evidence>
<keyword evidence="1" id="KW-0472">Membrane</keyword>
<evidence type="ECO:0000313" key="2">
    <source>
        <dbReference type="EMBL" id="CDS89796.1"/>
    </source>
</evidence>
<protein>
    <submittedName>
        <fullName evidence="4">ATP synthase transporter protein AtpZ</fullName>
    </submittedName>
    <submittedName>
        <fullName evidence="5">AtpZ/AtpI family protein</fullName>
    </submittedName>
    <submittedName>
        <fullName evidence="7">F0F1-ATPase subunit (ATPase_gene1)</fullName>
    </submittedName>
</protein>
<dbReference type="EMBL" id="LK932416">
    <property type="protein sequence ID" value="CDS90002.1"/>
    <property type="molecule type" value="Genomic_DNA"/>
</dbReference>
<accession>A0A031WHT6</accession>
<evidence type="ECO:0000313" key="12">
    <source>
        <dbReference type="Proteomes" id="UP000346772"/>
    </source>
</evidence>
<evidence type="ECO:0000313" key="11">
    <source>
        <dbReference type="Proteomes" id="UP000189137"/>
    </source>
</evidence>
<dbReference type="EMBL" id="CAADAT010000015">
    <property type="protein sequence ID" value="VFD55044.1"/>
    <property type="molecule type" value="Genomic_DNA"/>
</dbReference>
<dbReference type="Proteomes" id="UP000346772">
    <property type="component" value="Unassembled WGS sequence"/>
</dbReference>
<reference evidence="10 13" key="3">
    <citation type="submission" date="2019-04" db="EMBL/GenBank/DDBJ databases">
        <authorList>
            <consortium name="Pathogen Informatics"/>
        </authorList>
    </citation>
    <scope>NUCLEOTIDE SEQUENCE [LARGE SCALE GENOMIC DNA]</scope>
    <source>
        <strain evidence="9 12">078GUE027</strain>
        <strain evidence="8">Clo34</strain>
        <strain evidence="14">clo34</strain>
        <strain evidence="10">Tl291</strain>
        <strain evidence="13">tl291</strain>
        <strain evidence="7 11">VRECD0157</strain>
    </source>
</reference>
<gene>
    <name evidence="4" type="primary">atpZ</name>
    <name evidence="4" type="ORF">BN1095_460027</name>
    <name evidence="2" type="ORF">BN1096_760061</name>
    <name evidence="3" type="ORF">BN1097_760063</name>
    <name evidence="5" type="ORF">KRM00_000806</name>
    <name evidence="6" type="ORF">KRQ00_002146</name>
    <name evidence="10" type="ORF">SAMEA1402366_02989</name>
    <name evidence="8" type="ORF">SAMEA1402399_03665</name>
    <name evidence="9" type="ORF">SAMEA1710456_02543</name>
    <name evidence="7" type="ORF">SAMEA3375112_02979</name>
</gene>
<dbReference type="EMBL" id="FUPS01000011">
    <property type="protein sequence ID" value="SJS83391.1"/>
    <property type="molecule type" value="Genomic_DNA"/>
</dbReference>
<dbReference type="RefSeq" id="WP_003421373.1">
    <property type="nucleotide sequence ID" value="NZ_AP025558.1"/>
</dbReference>
<evidence type="ECO:0000313" key="6">
    <source>
        <dbReference type="EMBL" id="HBH2620380.1"/>
    </source>
</evidence>
<dbReference type="Proteomes" id="UP000411588">
    <property type="component" value="Unassembled WGS sequence"/>
</dbReference>
<evidence type="ECO:0000313" key="4">
    <source>
        <dbReference type="EMBL" id="CDT38775.1"/>
    </source>
</evidence>
<dbReference type="EMBL" id="LK933138">
    <property type="protein sequence ID" value="CDT38775.1"/>
    <property type="molecule type" value="Genomic_DNA"/>
</dbReference>
<dbReference type="EMBL" id="CAAJVP010000016">
    <property type="protein sequence ID" value="VHY16280.1"/>
    <property type="molecule type" value="Genomic_DNA"/>
</dbReference>
<dbReference type="KEGG" id="pdf:CD630DERM_34760"/>
<organism evidence="4">
    <name type="scientific">Clostridioides difficile</name>
    <name type="common">Peptoclostridium difficile</name>
    <dbReference type="NCBI Taxonomy" id="1496"/>
    <lineage>
        <taxon>Bacteria</taxon>
        <taxon>Bacillati</taxon>
        <taxon>Bacillota</taxon>
        <taxon>Clostridia</taxon>
        <taxon>Peptostreptococcales</taxon>
        <taxon>Peptostreptococcaceae</taxon>
        <taxon>Clostridioides</taxon>
    </lineage>
</organism>
<dbReference type="Pfam" id="PF09527">
    <property type="entry name" value="ATPase_gene1"/>
    <property type="match status" value="1"/>
</dbReference>
<evidence type="ECO:0000313" key="14">
    <source>
        <dbReference type="Proteomes" id="UP000411588"/>
    </source>
</evidence>
<dbReference type="EMBL" id="DAEQIJ010000009">
    <property type="protein sequence ID" value="HBH2620380.1"/>
    <property type="molecule type" value="Genomic_DNA"/>
</dbReference>
<dbReference type="EMBL" id="LK932531">
    <property type="protein sequence ID" value="CDS89796.1"/>
    <property type="molecule type" value="Genomic_DNA"/>
</dbReference>
<evidence type="ECO:0000313" key="8">
    <source>
        <dbReference type="EMBL" id="VFD35719.1"/>
    </source>
</evidence>
<name>A0A031WHT6_CLODI</name>
<keyword evidence="1" id="KW-0812">Transmembrane</keyword>
<dbReference type="OMA" id="ITPILIC"/>
<dbReference type="PROSITE" id="PS51257">
    <property type="entry name" value="PROKAR_LIPOPROTEIN"/>
    <property type="match status" value="1"/>
</dbReference>
<reference evidence="5" key="4">
    <citation type="submission" date="2021-06" db="EMBL/GenBank/DDBJ databases">
        <authorList>
            <consortium name="NCBI Pathogen Detection Project"/>
        </authorList>
    </citation>
    <scope>NUCLEOTIDE SEQUENCE</scope>
    <source>
        <strain evidence="6">Clostridioides</strain>
        <strain evidence="5">HN1000</strain>
    </source>
</reference>
<dbReference type="Proteomes" id="UP000189137">
    <property type="component" value="Unassembled WGS sequence"/>
</dbReference>
<dbReference type="Proteomes" id="UP000372533">
    <property type="component" value="Unassembled WGS sequence"/>
</dbReference>
<reference evidence="4" key="1">
    <citation type="submission" date="2014-07" db="EMBL/GenBank/DDBJ databases">
        <authorList>
            <person name="Monot Marc"/>
        </authorList>
    </citation>
    <scope>NUCLEOTIDE SEQUENCE</scope>
    <source>
        <strain evidence="4">7032989</strain>
        <strain evidence="3">7032994</strain>
    </source>
</reference>
<dbReference type="GeneID" id="66355937"/>
<dbReference type="Proteomes" id="UP000878956">
    <property type="component" value="Unassembled WGS sequence"/>
</dbReference>
<dbReference type="EMBL" id="DAEPXK010000006">
    <property type="protein sequence ID" value="HBH1541347.1"/>
    <property type="molecule type" value="Genomic_DNA"/>
</dbReference>
<dbReference type="PATRIC" id="fig|1496.1373.peg.339"/>
<dbReference type="EMBL" id="CAADAN010000018">
    <property type="protein sequence ID" value="VFD35719.1"/>
    <property type="molecule type" value="Genomic_DNA"/>
</dbReference>
<dbReference type="InterPro" id="IPR032820">
    <property type="entry name" value="ATPase_put"/>
</dbReference>
<feature type="transmembrane region" description="Helical" evidence="1">
    <location>
        <begin position="12"/>
        <end position="35"/>
    </location>
</feature>
<evidence type="ECO:0000313" key="13">
    <source>
        <dbReference type="Proteomes" id="UP000372533"/>
    </source>
</evidence>
<evidence type="ECO:0000313" key="5">
    <source>
        <dbReference type="EMBL" id="HBH1541347.1"/>
    </source>
</evidence>
<dbReference type="AlphaFoldDB" id="A0A031WHT6"/>
<evidence type="ECO:0000256" key="1">
    <source>
        <dbReference type="SAM" id="Phobius"/>
    </source>
</evidence>
<proteinExistence type="predicted"/>
<sequence length="75" mass="8263">MSKRNTHTEIAKLFSLISQIGLMIVISILGCTFLGKFLDSKLNTTPVLTIIFLLLGVGGAFSGVYKTLIVYTRRK</sequence>
<feature type="transmembrane region" description="Helical" evidence="1">
    <location>
        <begin position="47"/>
        <end position="71"/>
    </location>
</feature>
<evidence type="ECO:0000313" key="10">
    <source>
        <dbReference type="EMBL" id="VHY16280.1"/>
    </source>
</evidence>
<evidence type="ECO:0000313" key="9">
    <source>
        <dbReference type="EMBL" id="VFD55044.1"/>
    </source>
</evidence>
<dbReference type="Proteomes" id="UP000879542">
    <property type="component" value="Unassembled WGS sequence"/>
</dbReference>
<keyword evidence="1" id="KW-1133">Transmembrane helix</keyword>
<evidence type="ECO:0000313" key="3">
    <source>
        <dbReference type="EMBL" id="CDS90002.1"/>
    </source>
</evidence>
<reference evidence="5" key="2">
    <citation type="journal article" date="2018" name="Genome Biol.">
        <title>SKESA: strategic k-mer extension for scrupulous assemblies.</title>
        <authorList>
            <person name="Souvorov A."/>
            <person name="Agarwala R."/>
            <person name="Lipman D.J."/>
        </authorList>
    </citation>
    <scope>NUCLEOTIDE SEQUENCE</scope>
    <source>
        <strain evidence="6">Clostridioides</strain>
        <strain evidence="5">HN1000</strain>
    </source>
</reference>